<dbReference type="AlphaFoldDB" id="A0A8J4U9Y4"/>
<evidence type="ECO:0000313" key="2">
    <source>
        <dbReference type="Proteomes" id="UP000727407"/>
    </source>
</evidence>
<organism evidence="1 2">
    <name type="scientific">Clarias magur</name>
    <name type="common">Asian catfish</name>
    <name type="synonym">Macropteronotus magur</name>
    <dbReference type="NCBI Taxonomy" id="1594786"/>
    <lineage>
        <taxon>Eukaryota</taxon>
        <taxon>Metazoa</taxon>
        <taxon>Chordata</taxon>
        <taxon>Craniata</taxon>
        <taxon>Vertebrata</taxon>
        <taxon>Euteleostomi</taxon>
        <taxon>Actinopterygii</taxon>
        <taxon>Neopterygii</taxon>
        <taxon>Teleostei</taxon>
        <taxon>Ostariophysi</taxon>
        <taxon>Siluriformes</taxon>
        <taxon>Clariidae</taxon>
        <taxon>Clarias</taxon>
    </lineage>
</organism>
<accession>A0A8J4U9Y4</accession>
<proteinExistence type="predicted"/>
<protein>
    <submittedName>
        <fullName evidence="1">Obelin</fullName>
    </submittedName>
</protein>
<gene>
    <name evidence="1" type="ORF">DAT39_008635</name>
</gene>
<name>A0A8J4U9Y4_CLAMG</name>
<reference evidence="1" key="1">
    <citation type="submission" date="2020-07" db="EMBL/GenBank/DDBJ databases">
        <title>Clarias magur genome sequencing, assembly and annotation.</title>
        <authorList>
            <person name="Kushwaha B."/>
            <person name="Kumar R."/>
            <person name="Das P."/>
            <person name="Joshi C.G."/>
            <person name="Kumar D."/>
            <person name="Nagpure N.S."/>
            <person name="Pandey M."/>
            <person name="Agarwal S."/>
            <person name="Srivastava S."/>
            <person name="Singh M."/>
            <person name="Sahoo L."/>
            <person name="Jayasankar P."/>
            <person name="Meher P.K."/>
            <person name="Koringa P.G."/>
            <person name="Iquebal M.A."/>
            <person name="Das S.P."/>
            <person name="Bit A."/>
            <person name="Patnaik S."/>
            <person name="Patel N."/>
            <person name="Shah T.M."/>
            <person name="Hinsu A."/>
            <person name="Jena J.K."/>
        </authorList>
    </citation>
    <scope>NUCLEOTIDE SEQUENCE</scope>
    <source>
        <strain evidence="1">CIFAMagur01</strain>
        <tissue evidence="1">Testis</tissue>
    </source>
</reference>
<dbReference type="Proteomes" id="UP000727407">
    <property type="component" value="Unassembled WGS sequence"/>
</dbReference>
<dbReference type="EMBL" id="QNUK01000108">
    <property type="protein sequence ID" value="KAF5901671.1"/>
    <property type="molecule type" value="Genomic_DNA"/>
</dbReference>
<evidence type="ECO:0000313" key="1">
    <source>
        <dbReference type="EMBL" id="KAF5901671.1"/>
    </source>
</evidence>
<sequence length="61" mass="7280">MALETDEWSEEQCGKGFKHCPRQWYGLVVVNSLVYYRLGQFFTLDPFQHSKQPKSIFEHSR</sequence>
<comment type="caution">
    <text evidence="1">The sequence shown here is derived from an EMBL/GenBank/DDBJ whole genome shotgun (WGS) entry which is preliminary data.</text>
</comment>
<keyword evidence="2" id="KW-1185">Reference proteome</keyword>